<feature type="compositionally biased region" description="Polar residues" evidence="1">
    <location>
        <begin position="30"/>
        <end position="41"/>
    </location>
</feature>
<dbReference type="PROSITE" id="PS51257">
    <property type="entry name" value="PROKAR_LIPOPROTEIN"/>
    <property type="match status" value="1"/>
</dbReference>
<dbReference type="OrthoDB" id="4932393at2"/>
<evidence type="ECO:0000256" key="2">
    <source>
        <dbReference type="SAM" id="SignalP"/>
    </source>
</evidence>
<name>A0A7J5B9Q0_9MICO</name>
<protein>
    <submittedName>
        <fullName evidence="3">Uncharacterized protein</fullName>
    </submittedName>
</protein>
<proteinExistence type="predicted"/>
<dbReference type="EMBL" id="WBKB01000006">
    <property type="protein sequence ID" value="KAB1642300.1"/>
    <property type="molecule type" value="Genomic_DNA"/>
</dbReference>
<organism evidence="3 4">
    <name type="scientific">Gulosibacter chungangensis</name>
    <dbReference type="NCBI Taxonomy" id="979746"/>
    <lineage>
        <taxon>Bacteria</taxon>
        <taxon>Bacillati</taxon>
        <taxon>Actinomycetota</taxon>
        <taxon>Actinomycetes</taxon>
        <taxon>Micrococcales</taxon>
        <taxon>Microbacteriaceae</taxon>
        <taxon>Gulosibacter</taxon>
    </lineage>
</organism>
<feature type="chain" id="PRO_5038711790" evidence="2">
    <location>
        <begin position="24"/>
        <end position="315"/>
    </location>
</feature>
<dbReference type="RefSeq" id="WP_158052755.1">
    <property type="nucleotide sequence ID" value="NZ_WBKB01000006.1"/>
</dbReference>
<comment type="caution">
    <text evidence="3">The sequence shown here is derived from an EMBL/GenBank/DDBJ whole genome shotgun (WGS) entry which is preliminary data.</text>
</comment>
<feature type="signal peptide" evidence="2">
    <location>
        <begin position="1"/>
        <end position="23"/>
    </location>
</feature>
<keyword evidence="2" id="KW-0732">Signal</keyword>
<sequence>MKSLSYSLASGFAAVLLLAGCTAAPGADDQPTNTTGSSDSNAGIDSAGTAADSSGGDSNSSNPDGAVTADEILEYVSNTEWSFSHNGLSDPVTITIENSAGTGEYGQTYSLGDPVEGDANGDSIPDLAIPISELDGNGFHELWYIWLGSDNADTVAEQVPFPIGVTSRCGHVVNSVTASNQGFTVDENLRTIYDQSLDCATAGSSHQIREIAVSELDGAWFPMQVSPSPAWGGFRPPSLWGDSDAVSTEVELLSAPTDSAPVSASLGEELVLFPVADSSRFDSMGYEIIGYRSSVTGEVDSSDTTPLLNCAFHRR</sequence>
<dbReference type="Proteomes" id="UP000433493">
    <property type="component" value="Unassembled WGS sequence"/>
</dbReference>
<keyword evidence="4" id="KW-1185">Reference proteome</keyword>
<dbReference type="AlphaFoldDB" id="A0A7J5B9Q0"/>
<feature type="compositionally biased region" description="Low complexity" evidence="1">
    <location>
        <begin position="42"/>
        <end position="66"/>
    </location>
</feature>
<feature type="region of interest" description="Disordered" evidence="1">
    <location>
        <begin position="25"/>
        <end position="66"/>
    </location>
</feature>
<evidence type="ECO:0000256" key="1">
    <source>
        <dbReference type="SAM" id="MobiDB-lite"/>
    </source>
</evidence>
<reference evidence="3 4" key="1">
    <citation type="submission" date="2019-09" db="EMBL/GenBank/DDBJ databases">
        <title>Phylogeny of genus Pseudoclavibacter and closely related genus.</title>
        <authorList>
            <person name="Li Y."/>
        </authorList>
    </citation>
    <scope>NUCLEOTIDE SEQUENCE [LARGE SCALE GENOMIC DNA]</scope>
    <source>
        <strain evidence="3 4">KCTC 13959</strain>
    </source>
</reference>
<accession>A0A7J5B9Q0</accession>
<evidence type="ECO:0000313" key="3">
    <source>
        <dbReference type="EMBL" id="KAB1642300.1"/>
    </source>
</evidence>
<gene>
    <name evidence="3" type="ORF">F8O05_10805</name>
</gene>
<evidence type="ECO:0000313" key="4">
    <source>
        <dbReference type="Proteomes" id="UP000433493"/>
    </source>
</evidence>